<organism evidence="10 11">
    <name type="scientific">Teichococcus deserti</name>
    <dbReference type="NCBI Taxonomy" id="1817963"/>
    <lineage>
        <taxon>Bacteria</taxon>
        <taxon>Pseudomonadati</taxon>
        <taxon>Pseudomonadota</taxon>
        <taxon>Alphaproteobacteria</taxon>
        <taxon>Acetobacterales</taxon>
        <taxon>Roseomonadaceae</taxon>
        <taxon>Roseomonas</taxon>
    </lineage>
</organism>
<dbReference type="Proteomes" id="UP000188879">
    <property type="component" value="Unassembled WGS sequence"/>
</dbReference>
<keyword evidence="5 9" id="KW-1133">Transmembrane helix</keyword>
<keyword evidence="2" id="KW-0813">Transport</keyword>
<keyword evidence="6" id="KW-0406">Ion transport</keyword>
<protein>
    <recommendedName>
        <fullName evidence="12">Effector protein</fullName>
    </recommendedName>
</protein>
<evidence type="ECO:0000256" key="3">
    <source>
        <dbReference type="ARBA" id="ARBA00022475"/>
    </source>
</evidence>
<feature type="transmembrane region" description="Helical" evidence="9">
    <location>
        <begin position="46"/>
        <end position="64"/>
    </location>
</feature>
<keyword evidence="11" id="KW-1185">Reference proteome</keyword>
<evidence type="ECO:0000313" key="10">
    <source>
        <dbReference type="EMBL" id="ONG58839.1"/>
    </source>
</evidence>
<name>A0A1V2H908_9PROT</name>
<dbReference type="PANTHER" id="PTHR33281:SF19">
    <property type="entry name" value="VOLTAGE-DEPENDENT ANION CHANNEL-FORMING PROTEIN YNEE"/>
    <property type="match status" value="1"/>
</dbReference>
<comment type="caution">
    <text evidence="10">The sequence shown here is derived from an EMBL/GenBank/DDBJ whole genome shotgun (WGS) entry which is preliminary data.</text>
</comment>
<dbReference type="Pfam" id="PF25539">
    <property type="entry name" value="Bestrophin_2"/>
    <property type="match status" value="1"/>
</dbReference>
<keyword evidence="4 9" id="KW-0812">Transmembrane</keyword>
<evidence type="ECO:0000256" key="2">
    <source>
        <dbReference type="ARBA" id="ARBA00022448"/>
    </source>
</evidence>
<dbReference type="AlphaFoldDB" id="A0A1V2H908"/>
<dbReference type="EMBL" id="MLCO01000011">
    <property type="protein sequence ID" value="ONG58839.1"/>
    <property type="molecule type" value="Genomic_DNA"/>
</dbReference>
<evidence type="ECO:0000313" key="11">
    <source>
        <dbReference type="Proteomes" id="UP000188879"/>
    </source>
</evidence>
<evidence type="ECO:0000256" key="5">
    <source>
        <dbReference type="ARBA" id="ARBA00022989"/>
    </source>
</evidence>
<dbReference type="InterPro" id="IPR044669">
    <property type="entry name" value="YneE/VCCN1/2-like"/>
</dbReference>
<dbReference type="GO" id="GO:0005886">
    <property type="term" value="C:plasma membrane"/>
    <property type="evidence" value="ECO:0007669"/>
    <property type="project" value="UniProtKB-SubCell"/>
</dbReference>
<reference evidence="10 11" key="1">
    <citation type="submission" date="2016-10" db="EMBL/GenBank/DDBJ databases">
        <title>Draft Genome sequence of Roseomonas sp. strain M3.</title>
        <authorList>
            <person name="Subhash Y."/>
            <person name="Lee S."/>
        </authorList>
    </citation>
    <scope>NUCLEOTIDE SEQUENCE [LARGE SCALE GENOMIC DNA]</scope>
    <source>
        <strain evidence="10 11">M3</strain>
    </source>
</reference>
<evidence type="ECO:0000256" key="4">
    <source>
        <dbReference type="ARBA" id="ARBA00022692"/>
    </source>
</evidence>
<keyword evidence="7 9" id="KW-0472">Membrane</keyword>
<feature type="transmembrane region" description="Helical" evidence="9">
    <location>
        <begin position="12"/>
        <end position="34"/>
    </location>
</feature>
<evidence type="ECO:0000256" key="8">
    <source>
        <dbReference type="ARBA" id="ARBA00034708"/>
    </source>
</evidence>
<sequence length="301" mass="34041">MIIPTRTQFHRMLRYLGWPLVIFLVWDIAITLSYSLLHSEATPWDLPVLPLPLLGSALVLFLGIRNNSAYARWWEARTLWGAMVNASRSYAREALSFLEDSAEGRQLSRRLVCRQIAYVHALRCALRRQDPWPEASRFLTASEAAALRGQANLPNAILNGSARLLAEAARQGRVSEYRQVQIERLMVDFSNAQGGMERIKNTPLPRQYTLFPRFFCHVFCVLLPIGLVDQLEFFTPLASTVVGFMLLAFEQIGRDLQDPFENAVNDVPMSAICRTIEIDLQQALGEAEVAAPVKPDVDVLW</sequence>
<dbReference type="PANTHER" id="PTHR33281">
    <property type="entry name" value="UPF0187 PROTEIN YNEE"/>
    <property type="match status" value="1"/>
</dbReference>
<evidence type="ECO:0000256" key="9">
    <source>
        <dbReference type="SAM" id="Phobius"/>
    </source>
</evidence>
<evidence type="ECO:0000256" key="1">
    <source>
        <dbReference type="ARBA" id="ARBA00004651"/>
    </source>
</evidence>
<gene>
    <name evidence="10" type="ORF">BKE38_01665</name>
</gene>
<proteinExistence type="inferred from homology"/>
<dbReference type="RefSeq" id="WP_076955642.1">
    <property type="nucleotide sequence ID" value="NZ_MLCO01000011.1"/>
</dbReference>
<evidence type="ECO:0008006" key="12">
    <source>
        <dbReference type="Google" id="ProtNLM"/>
    </source>
</evidence>
<keyword evidence="3" id="KW-1003">Cell membrane</keyword>
<dbReference type="OrthoDB" id="445589at2"/>
<dbReference type="GO" id="GO:0005254">
    <property type="term" value="F:chloride channel activity"/>
    <property type="evidence" value="ECO:0007669"/>
    <property type="project" value="InterPro"/>
</dbReference>
<evidence type="ECO:0000256" key="6">
    <source>
        <dbReference type="ARBA" id="ARBA00023065"/>
    </source>
</evidence>
<evidence type="ECO:0000256" key="7">
    <source>
        <dbReference type="ARBA" id="ARBA00023136"/>
    </source>
</evidence>
<comment type="subcellular location">
    <subcellularLocation>
        <location evidence="1">Cell membrane</location>
        <topology evidence="1">Multi-pass membrane protein</topology>
    </subcellularLocation>
</comment>
<comment type="similarity">
    <text evidence="8">Belongs to the anion channel-forming bestrophin (TC 1.A.46) family.</text>
</comment>
<accession>A0A1V2H908</accession>